<dbReference type="InterPro" id="IPR001387">
    <property type="entry name" value="Cro/C1-type_HTH"/>
</dbReference>
<evidence type="ECO:0000259" key="1">
    <source>
        <dbReference type="PROSITE" id="PS50943"/>
    </source>
</evidence>
<accession>A0AB37UAH5</accession>
<dbReference type="GO" id="GO:0003677">
    <property type="term" value="F:DNA binding"/>
    <property type="evidence" value="ECO:0007669"/>
    <property type="project" value="InterPro"/>
</dbReference>
<gene>
    <name evidence="2" type="ORF">DSM107010_64140</name>
</gene>
<name>A0AB37UAH5_9CYAN</name>
<proteinExistence type="predicted"/>
<dbReference type="SMART" id="SM00530">
    <property type="entry name" value="HTH_XRE"/>
    <property type="match status" value="1"/>
</dbReference>
<dbReference type="Gene3D" id="1.10.260.40">
    <property type="entry name" value="lambda repressor-like DNA-binding domains"/>
    <property type="match status" value="1"/>
</dbReference>
<dbReference type="AlphaFoldDB" id="A0AB37UAH5"/>
<dbReference type="SUPFAM" id="SSF47413">
    <property type="entry name" value="lambda repressor-like DNA-binding domains"/>
    <property type="match status" value="1"/>
</dbReference>
<dbReference type="CDD" id="cd00093">
    <property type="entry name" value="HTH_XRE"/>
    <property type="match status" value="1"/>
</dbReference>
<organism evidence="2 3">
    <name type="scientific">Chroococcidiopsis cubana SAG 39.79</name>
    <dbReference type="NCBI Taxonomy" id="388085"/>
    <lineage>
        <taxon>Bacteria</taxon>
        <taxon>Bacillati</taxon>
        <taxon>Cyanobacteriota</taxon>
        <taxon>Cyanophyceae</taxon>
        <taxon>Chroococcidiopsidales</taxon>
        <taxon>Chroococcidiopsidaceae</taxon>
        <taxon>Chroococcidiopsis</taxon>
    </lineage>
</organism>
<dbReference type="RefSeq" id="WP_106167363.1">
    <property type="nucleotide sequence ID" value="NZ_JAVKZF010000009.1"/>
</dbReference>
<dbReference type="PROSITE" id="PS50943">
    <property type="entry name" value="HTH_CROC1"/>
    <property type="match status" value="1"/>
</dbReference>
<sequence>MPVKKTLVASQPQIGNLIRELRLETELTQEEFAAELGVTCSSVNRWENQRGKPSKLALKLIEEMLQTMGDHGQELLQKHSAR</sequence>
<evidence type="ECO:0000313" key="3">
    <source>
        <dbReference type="Proteomes" id="UP000282574"/>
    </source>
</evidence>
<protein>
    <recommendedName>
        <fullName evidence="1">HTH cro/C1-type domain-containing protein</fullName>
    </recommendedName>
</protein>
<evidence type="ECO:0000313" key="2">
    <source>
        <dbReference type="EMBL" id="RUT01942.1"/>
    </source>
</evidence>
<dbReference type="Proteomes" id="UP000282574">
    <property type="component" value="Unassembled WGS sequence"/>
</dbReference>
<dbReference type="Pfam" id="PF01381">
    <property type="entry name" value="HTH_3"/>
    <property type="match status" value="1"/>
</dbReference>
<dbReference type="EMBL" id="RSCK01000118">
    <property type="protein sequence ID" value="RUT01942.1"/>
    <property type="molecule type" value="Genomic_DNA"/>
</dbReference>
<keyword evidence="3" id="KW-1185">Reference proteome</keyword>
<comment type="caution">
    <text evidence="2">The sequence shown here is derived from an EMBL/GenBank/DDBJ whole genome shotgun (WGS) entry which is preliminary data.</text>
</comment>
<reference evidence="2 3" key="1">
    <citation type="journal article" date="2019" name="Genome Biol. Evol.">
        <title>Day and night: Metabolic profiles and evolutionary relationships of six axenic non-marine cyanobacteria.</title>
        <authorList>
            <person name="Will S.E."/>
            <person name="Henke P."/>
            <person name="Boedeker C."/>
            <person name="Huang S."/>
            <person name="Brinkmann H."/>
            <person name="Rohde M."/>
            <person name="Jarek M."/>
            <person name="Friedl T."/>
            <person name="Seufert S."/>
            <person name="Schumacher M."/>
            <person name="Overmann J."/>
            <person name="Neumann-Schaal M."/>
            <person name="Petersen J."/>
        </authorList>
    </citation>
    <scope>NUCLEOTIDE SEQUENCE [LARGE SCALE GENOMIC DNA]</scope>
    <source>
        <strain evidence="2 3">SAG 39.79</strain>
    </source>
</reference>
<dbReference type="InterPro" id="IPR010982">
    <property type="entry name" value="Lambda_DNA-bd_dom_sf"/>
</dbReference>
<feature type="domain" description="HTH cro/C1-type" evidence="1">
    <location>
        <begin position="18"/>
        <end position="71"/>
    </location>
</feature>